<proteinExistence type="predicted"/>
<accession>A0A183CM27</accession>
<reference evidence="1" key="1">
    <citation type="submission" date="2013-12" db="EMBL/GenBank/DDBJ databases">
        <authorList>
            <person name="Aslett M."/>
        </authorList>
    </citation>
    <scope>NUCLEOTIDE SEQUENCE [LARGE SCALE GENOMIC DNA]</scope>
    <source>
        <strain evidence="1">Lindley</strain>
    </source>
</reference>
<organism evidence="1 2">
    <name type="scientific">Globodera pallida</name>
    <name type="common">Potato cyst nematode worm</name>
    <name type="synonym">Heterodera pallida</name>
    <dbReference type="NCBI Taxonomy" id="36090"/>
    <lineage>
        <taxon>Eukaryota</taxon>
        <taxon>Metazoa</taxon>
        <taxon>Ecdysozoa</taxon>
        <taxon>Nematoda</taxon>
        <taxon>Chromadorea</taxon>
        <taxon>Rhabditida</taxon>
        <taxon>Tylenchina</taxon>
        <taxon>Tylenchomorpha</taxon>
        <taxon>Tylenchoidea</taxon>
        <taxon>Heteroderidae</taxon>
        <taxon>Heteroderinae</taxon>
        <taxon>Globodera</taxon>
    </lineage>
</organism>
<sequence length="361" mass="41921">MSDNKSDEEQQQQMEKIFICADVLLGIFDFLCPFDVGLKMALISDRLDRLVDVHFKLRKWSLGQLQIRRETNGNGAQIINARSGERHSEIRRETNGNGAQIINARSGERQSIPEGPIPDNVIGFEQIVISYVDQAVVEFLQRIRRLFDSSGTNVAFYTSDNQTRSWEIIWQKIWPLVGDNICGFFLHVSVLPRLRQFSPEILRNCANLGSIYSSGLFPEFPAEDNADASPDQAVAKWLITPREDGLPKMLYCDFCSPEMDELKWSFVNASESANFIIKFLEDEAFVPFELKNNWTGERLTLRQIDEDKWLLVRCPIAREEDKWANWEKEAIKWKWTRQWNYIFITFKDRDIGDGLHENQDD</sequence>
<name>A0A183CM27_GLOPA</name>
<evidence type="ECO:0000313" key="1">
    <source>
        <dbReference type="Proteomes" id="UP000050741"/>
    </source>
</evidence>
<dbReference type="AlphaFoldDB" id="A0A183CM27"/>
<keyword evidence="1" id="KW-1185">Reference proteome</keyword>
<evidence type="ECO:0000313" key="2">
    <source>
        <dbReference type="WBParaSite" id="GPLIN_001393300"/>
    </source>
</evidence>
<protein>
    <submittedName>
        <fullName evidence="2">F-box domain-containing protein</fullName>
    </submittedName>
</protein>
<reference evidence="1" key="2">
    <citation type="submission" date="2014-05" db="EMBL/GenBank/DDBJ databases">
        <title>The genome and life-stage specific transcriptomes of Globodera pallida elucidate key aspects of plant parasitism by a cyst nematode.</title>
        <authorList>
            <person name="Cotton J.A."/>
            <person name="Lilley C.J."/>
            <person name="Jones L.M."/>
            <person name="Kikuchi T."/>
            <person name="Reid A.J."/>
            <person name="Thorpe P."/>
            <person name="Tsai I.J."/>
            <person name="Beasley H."/>
            <person name="Blok V."/>
            <person name="Cock P.J.A."/>
            <person name="Van den Akker S.E."/>
            <person name="Holroyd N."/>
            <person name="Hunt M."/>
            <person name="Mantelin S."/>
            <person name="Naghra H."/>
            <person name="Pain A."/>
            <person name="Palomares-Rius J.E."/>
            <person name="Zarowiecki M."/>
            <person name="Berriman M."/>
            <person name="Jones J.T."/>
            <person name="Urwin P.E."/>
        </authorList>
    </citation>
    <scope>NUCLEOTIDE SEQUENCE [LARGE SCALE GENOMIC DNA]</scope>
    <source>
        <strain evidence="1">Lindley</strain>
    </source>
</reference>
<reference evidence="2" key="3">
    <citation type="submission" date="2016-06" db="UniProtKB">
        <authorList>
            <consortium name="WormBaseParasite"/>
        </authorList>
    </citation>
    <scope>IDENTIFICATION</scope>
</reference>
<dbReference type="Proteomes" id="UP000050741">
    <property type="component" value="Unassembled WGS sequence"/>
</dbReference>
<dbReference type="WBParaSite" id="GPLIN_001393300">
    <property type="protein sequence ID" value="GPLIN_001393300"/>
    <property type="gene ID" value="GPLIN_001393300"/>
</dbReference>